<accession>A0ABW8K3L1</accession>
<organism evidence="3 4">
    <name type="scientific">Dyella koreensis</name>
    <dbReference type="NCBI Taxonomy" id="311235"/>
    <lineage>
        <taxon>Bacteria</taxon>
        <taxon>Pseudomonadati</taxon>
        <taxon>Pseudomonadota</taxon>
        <taxon>Gammaproteobacteria</taxon>
        <taxon>Lysobacterales</taxon>
        <taxon>Rhodanobacteraceae</taxon>
        <taxon>Dyella</taxon>
    </lineage>
</organism>
<protein>
    <recommendedName>
        <fullName evidence="2">X-Tfes XVIPCD domain-containing protein</fullName>
    </recommendedName>
</protein>
<feature type="region of interest" description="Disordered" evidence="1">
    <location>
        <begin position="16"/>
        <end position="41"/>
    </location>
</feature>
<feature type="compositionally biased region" description="Basic and acidic residues" evidence="1">
    <location>
        <begin position="222"/>
        <end position="231"/>
    </location>
</feature>
<reference evidence="3 4" key="1">
    <citation type="submission" date="2020-10" db="EMBL/GenBank/DDBJ databases">
        <title>Phylogeny of dyella-like bacteria.</title>
        <authorList>
            <person name="Fu J."/>
        </authorList>
    </citation>
    <scope>NUCLEOTIDE SEQUENCE [LARGE SCALE GENOMIC DNA]</scope>
    <source>
        <strain evidence="3 4">BB4</strain>
    </source>
</reference>
<gene>
    <name evidence="3" type="ORF">ISS97_05755</name>
</gene>
<feature type="region of interest" description="Disordered" evidence="1">
    <location>
        <begin position="114"/>
        <end position="151"/>
    </location>
</feature>
<feature type="region of interest" description="Disordered" evidence="1">
    <location>
        <begin position="178"/>
        <end position="245"/>
    </location>
</feature>
<feature type="domain" description="X-Tfes XVIPCD" evidence="2">
    <location>
        <begin position="266"/>
        <end position="374"/>
    </location>
</feature>
<evidence type="ECO:0000313" key="3">
    <source>
        <dbReference type="EMBL" id="MFK2916761.1"/>
    </source>
</evidence>
<feature type="compositionally biased region" description="Basic and acidic residues" evidence="1">
    <location>
        <begin position="115"/>
        <end position="134"/>
    </location>
</feature>
<comment type="caution">
    <text evidence="3">The sequence shown here is derived from an EMBL/GenBank/DDBJ whole genome shotgun (WGS) entry which is preliminary data.</text>
</comment>
<name>A0ABW8K3L1_9GAMM</name>
<sequence length="406" mass="44307">MRPSGLEAYARTQAAMHGGDAAAQRQAAKTLSDEVSRTAGGPRVVDRLHDRDIGNIPVSRAALDAPETISPRSLAPVHRATHPDRAHEQQLLRDVALINERTERELGKAPLQQREVTELTRTHAQERKAPDHAMQRTAPAEAIQPDHPAKRVDEAKHEAAMAAPTASAPALPVQPAAAPVMRAAEPSHGVSPAADALPPAPALPTQIPEPHHSAGLTPPRQPEPEAGHLRESMAAPGSVHTSPFAENAPMAFRAEARRDEHRLDPNHPVHPDHAMHQGIRDHLVALHRDAGFTLAPDQMERLTASVLVEAKRSGLTDVTHMEFGEAVASGMGTPTIHVFQAFRGDLDDPRTEWGAVNAQQAMDVPLQHSHQQLQVVNQQLEQQYQYNQQWRMQEQQQQSMGPTMTV</sequence>
<evidence type="ECO:0000256" key="1">
    <source>
        <dbReference type="SAM" id="MobiDB-lite"/>
    </source>
</evidence>
<proteinExistence type="predicted"/>
<evidence type="ECO:0000313" key="4">
    <source>
        <dbReference type="Proteomes" id="UP001620408"/>
    </source>
</evidence>
<dbReference type="Pfam" id="PF20410">
    <property type="entry name" value="X-Tfes_XVIPCD"/>
    <property type="match status" value="1"/>
</dbReference>
<dbReference type="InterPro" id="IPR046519">
    <property type="entry name" value="X-Tfes_XVIPCD"/>
</dbReference>
<evidence type="ECO:0000259" key="2">
    <source>
        <dbReference type="Pfam" id="PF20410"/>
    </source>
</evidence>
<dbReference type="RefSeq" id="WP_379987197.1">
    <property type="nucleotide sequence ID" value="NZ_JADIKD010000008.1"/>
</dbReference>
<dbReference type="EMBL" id="JADIKD010000008">
    <property type="protein sequence ID" value="MFK2916761.1"/>
    <property type="molecule type" value="Genomic_DNA"/>
</dbReference>
<keyword evidence="4" id="KW-1185">Reference proteome</keyword>
<dbReference type="Proteomes" id="UP001620408">
    <property type="component" value="Unassembled WGS sequence"/>
</dbReference>